<feature type="domain" description="Pyruvate kinase barrel" evidence="14">
    <location>
        <begin position="4"/>
        <end position="325"/>
    </location>
</feature>
<keyword evidence="11" id="KW-0670">Pyruvate</keyword>
<dbReference type="InterPro" id="IPR015795">
    <property type="entry name" value="Pyrv_Knase_C"/>
</dbReference>
<dbReference type="GO" id="GO:0005524">
    <property type="term" value="F:ATP binding"/>
    <property type="evidence" value="ECO:0007669"/>
    <property type="project" value="UniProtKB-KW"/>
</dbReference>
<dbReference type="PRINTS" id="PR01050">
    <property type="entry name" value="PYRUVTKNASE"/>
</dbReference>
<dbReference type="EC" id="2.7.1.40" evidence="3 12"/>
<dbReference type="SUPFAM" id="SSF51621">
    <property type="entry name" value="Phosphoenolpyruvate/pyruvate domain"/>
    <property type="match status" value="1"/>
</dbReference>
<dbReference type="EMBL" id="AMFJ01021602">
    <property type="protein sequence ID" value="EKD66738.1"/>
    <property type="molecule type" value="Genomic_DNA"/>
</dbReference>
<dbReference type="Pfam" id="PF00224">
    <property type="entry name" value="PK"/>
    <property type="match status" value="1"/>
</dbReference>
<evidence type="ECO:0000256" key="13">
    <source>
        <dbReference type="RuleBase" id="RU000504"/>
    </source>
</evidence>
<dbReference type="SUPFAM" id="SSF50800">
    <property type="entry name" value="PK beta-barrel domain-like"/>
    <property type="match status" value="1"/>
</dbReference>
<reference evidence="16" key="1">
    <citation type="journal article" date="2012" name="Science">
        <title>Fermentation, hydrogen, and sulfur metabolism in multiple uncultivated bacterial phyla.</title>
        <authorList>
            <person name="Wrighton K.C."/>
            <person name="Thomas B.C."/>
            <person name="Sharon I."/>
            <person name="Miller C.S."/>
            <person name="Castelle C.J."/>
            <person name="VerBerkmoes N.C."/>
            <person name="Wilkins M.J."/>
            <person name="Hettich R.L."/>
            <person name="Lipton M.S."/>
            <person name="Williams K.H."/>
            <person name="Long P.E."/>
            <person name="Banfield J.F."/>
        </authorList>
    </citation>
    <scope>NUCLEOTIDE SEQUENCE [LARGE SCALE GENOMIC DNA]</scope>
</reference>
<dbReference type="UniPathway" id="UPA00109">
    <property type="reaction ID" value="UER00188"/>
</dbReference>
<dbReference type="NCBIfam" id="TIGR01064">
    <property type="entry name" value="pyruv_kin"/>
    <property type="match status" value="1"/>
</dbReference>
<dbReference type="GO" id="GO:0030955">
    <property type="term" value="F:potassium ion binding"/>
    <property type="evidence" value="ECO:0007669"/>
    <property type="project" value="UniProtKB-UniRule"/>
</dbReference>
<evidence type="ECO:0000256" key="9">
    <source>
        <dbReference type="ARBA" id="ARBA00022842"/>
    </source>
</evidence>
<evidence type="ECO:0000259" key="14">
    <source>
        <dbReference type="Pfam" id="PF00224"/>
    </source>
</evidence>
<dbReference type="InterPro" id="IPR015793">
    <property type="entry name" value="Pyrv_Knase_brl"/>
</dbReference>
<evidence type="ECO:0000256" key="1">
    <source>
        <dbReference type="ARBA" id="ARBA00004997"/>
    </source>
</evidence>
<dbReference type="PANTHER" id="PTHR11817">
    <property type="entry name" value="PYRUVATE KINASE"/>
    <property type="match status" value="1"/>
</dbReference>
<dbReference type="GO" id="GO:0004743">
    <property type="term" value="F:pyruvate kinase activity"/>
    <property type="evidence" value="ECO:0007669"/>
    <property type="project" value="UniProtKB-UniRule"/>
</dbReference>
<keyword evidence="7 13" id="KW-0418">Kinase</keyword>
<keyword evidence="8" id="KW-0067">ATP-binding</keyword>
<protein>
    <recommendedName>
        <fullName evidence="3 12">Pyruvate kinase</fullName>
        <ecNumber evidence="3 12">2.7.1.40</ecNumber>
    </recommendedName>
</protein>
<dbReference type="Gene3D" id="2.40.33.10">
    <property type="entry name" value="PK beta-barrel domain-like"/>
    <property type="match status" value="1"/>
</dbReference>
<dbReference type="InterPro" id="IPR011037">
    <property type="entry name" value="Pyrv_Knase-like_insert_dom_sf"/>
</dbReference>
<dbReference type="Gene3D" id="3.20.20.60">
    <property type="entry name" value="Phosphoenolpyruvate-binding domains"/>
    <property type="match status" value="1"/>
</dbReference>
<dbReference type="GO" id="GO:0016301">
    <property type="term" value="F:kinase activity"/>
    <property type="evidence" value="ECO:0007669"/>
    <property type="project" value="UniProtKB-KW"/>
</dbReference>
<comment type="catalytic activity">
    <reaction evidence="13">
        <text>pyruvate + ATP = phosphoenolpyruvate + ADP + H(+)</text>
        <dbReference type="Rhea" id="RHEA:18157"/>
        <dbReference type="ChEBI" id="CHEBI:15361"/>
        <dbReference type="ChEBI" id="CHEBI:15378"/>
        <dbReference type="ChEBI" id="CHEBI:30616"/>
        <dbReference type="ChEBI" id="CHEBI:58702"/>
        <dbReference type="ChEBI" id="CHEBI:456216"/>
        <dbReference type="EC" id="2.7.1.40"/>
    </reaction>
</comment>
<keyword evidence="6" id="KW-0547">Nucleotide-binding</keyword>
<keyword evidence="5" id="KW-0479">Metal-binding</keyword>
<comment type="pathway">
    <text evidence="1 13">Carbohydrate degradation; glycolysis; pyruvate from D-glyceraldehyde 3-phosphate: step 5/5.</text>
</comment>
<evidence type="ECO:0000256" key="5">
    <source>
        <dbReference type="ARBA" id="ARBA00022723"/>
    </source>
</evidence>
<evidence type="ECO:0000256" key="3">
    <source>
        <dbReference type="ARBA" id="ARBA00012142"/>
    </source>
</evidence>
<name>K2BDA0_9BACT</name>
<dbReference type="GO" id="GO:0000287">
    <property type="term" value="F:magnesium ion binding"/>
    <property type="evidence" value="ECO:0007669"/>
    <property type="project" value="UniProtKB-UniRule"/>
</dbReference>
<proteinExistence type="inferred from homology"/>
<dbReference type="Gene3D" id="3.40.1380.20">
    <property type="entry name" value="Pyruvate kinase, C-terminal domain"/>
    <property type="match status" value="1"/>
</dbReference>
<keyword evidence="10 13" id="KW-0324">Glycolysis</keyword>
<evidence type="ECO:0000256" key="12">
    <source>
        <dbReference type="NCBIfam" id="TIGR01064"/>
    </source>
</evidence>
<evidence type="ECO:0000259" key="15">
    <source>
        <dbReference type="Pfam" id="PF02887"/>
    </source>
</evidence>
<organism evidence="16">
    <name type="scientific">uncultured bacterium</name>
    <name type="common">gcode 4</name>
    <dbReference type="NCBI Taxonomy" id="1234023"/>
    <lineage>
        <taxon>Bacteria</taxon>
        <taxon>environmental samples</taxon>
    </lineage>
</organism>
<dbReference type="SUPFAM" id="SSF52935">
    <property type="entry name" value="PK C-terminal domain-like"/>
    <property type="match status" value="1"/>
</dbReference>
<gene>
    <name evidence="16" type="ORF">ACD_49C00016G0001</name>
</gene>
<dbReference type="Pfam" id="PF02887">
    <property type="entry name" value="PK_C"/>
    <property type="match status" value="1"/>
</dbReference>
<dbReference type="InterPro" id="IPR040442">
    <property type="entry name" value="Pyrv_kinase-like_dom_sf"/>
</dbReference>
<evidence type="ECO:0000256" key="2">
    <source>
        <dbReference type="ARBA" id="ARBA00008663"/>
    </source>
</evidence>
<dbReference type="InterPro" id="IPR001697">
    <property type="entry name" value="Pyr_Knase"/>
</dbReference>
<evidence type="ECO:0000256" key="8">
    <source>
        <dbReference type="ARBA" id="ARBA00022840"/>
    </source>
</evidence>
<sequence length="479" mass="56258">MWAKKTKIIATIWPVTESEEAIVSLYEAGVNVIRFNFSHANYTNAKLIKWRIEKLNKEWKTNLSTLLDTKWPEIRTWDLKEKITFERWDLIKIFVNLSLFTDDGKSLFCDYLYLIEDFNIWDIIEIDSGLLRAKVVNKNDNFLEAETMNSAIIWSRRHINLPGKKLKLPGITPKDKEDVLFAIENDFDFIAQSFVRSKENVMQLRELLDNNNWVWIKIISKIENSEWVENLSEIIEVSDWIMVARWDLGIEVPIERLPIYQKEMVSKCLGSWKFVIIATHLLESMIENSFPTRAEISDIYNSVMQKADCLMLSGETAMWKYSIEAASMMKNVIIEAEKSKTYNHYDFLNLWLNKRNIEKKQLIKSAIFMSEELDVDAILVFTKTWLLARFGAAFRPNKPVYAFTGNKNSFKYMNILFWISPFLLDNWSFNHKENVVNSINFLLETGSLTKENRVIVITDIQKDNKEIPALEIITIKDFF</sequence>
<evidence type="ECO:0000256" key="6">
    <source>
        <dbReference type="ARBA" id="ARBA00022741"/>
    </source>
</evidence>
<evidence type="ECO:0000256" key="4">
    <source>
        <dbReference type="ARBA" id="ARBA00022679"/>
    </source>
</evidence>
<evidence type="ECO:0000313" key="16">
    <source>
        <dbReference type="EMBL" id="EKD66738.1"/>
    </source>
</evidence>
<dbReference type="InterPro" id="IPR015813">
    <property type="entry name" value="Pyrv/PenolPyrv_kinase-like_dom"/>
</dbReference>
<dbReference type="InterPro" id="IPR015806">
    <property type="entry name" value="Pyrv_Knase_insert_dom_sf"/>
</dbReference>
<comment type="similarity">
    <text evidence="2 13">Belongs to the pyruvate kinase family.</text>
</comment>
<dbReference type="InterPro" id="IPR036918">
    <property type="entry name" value="Pyrv_Knase_C_sf"/>
</dbReference>
<dbReference type="AlphaFoldDB" id="K2BDA0"/>
<comment type="caution">
    <text evidence="16">The sequence shown here is derived from an EMBL/GenBank/DDBJ whole genome shotgun (WGS) entry which is preliminary data.</text>
</comment>
<accession>K2BDA0</accession>
<keyword evidence="9 13" id="KW-0460">Magnesium</keyword>
<evidence type="ECO:0000256" key="10">
    <source>
        <dbReference type="ARBA" id="ARBA00023152"/>
    </source>
</evidence>
<keyword evidence="4 13" id="KW-0808">Transferase</keyword>
<evidence type="ECO:0000256" key="7">
    <source>
        <dbReference type="ARBA" id="ARBA00022777"/>
    </source>
</evidence>
<evidence type="ECO:0000256" key="11">
    <source>
        <dbReference type="ARBA" id="ARBA00023317"/>
    </source>
</evidence>
<feature type="domain" description="Pyruvate kinase C-terminal" evidence="15">
    <location>
        <begin position="362"/>
        <end position="462"/>
    </location>
</feature>